<accession>A0A3S8UE59</accession>
<evidence type="ECO:0000313" key="1">
    <source>
        <dbReference type="EMBL" id="AZL66606.1"/>
    </source>
</evidence>
<name>A0A3S8UE59_9PSED</name>
<evidence type="ECO:0000313" key="2">
    <source>
        <dbReference type="Proteomes" id="UP000268230"/>
    </source>
</evidence>
<dbReference type="EMBL" id="CP034338">
    <property type="protein sequence ID" value="AZL66606.1"/>
    <property type="molecule type" value="Genomic_DNA"/>
</dbReference>
<reference evidence="1 2" key="1">
    <citation type="submission" date="2018-12" db="EMBL/GenBank/DDBJ databases">
        <authorList>
            <person name="Li S."/>
            <person name="Yang R."/>
            <person name="Chen G."/>
            <person name="Zou L."/>
            <person name="Zhang C."/>
            <person name="Chen Y."/>
            <person name="Liu Z."/>
            <person name="Li Y."/>
            <person name="Yan Y."/>
            <person name="Huang M."/>
            <person name="Chen T."/>
        </authorList>
    </citation>
    <scope>NUCLEOTIDE SEQUENCE [LARGE SCALE GENOMIC DNA]</scope>
    <source>
        <strain evidence="1 2">1257</strain>
    </source>
</reference>
<protein>
    <submittedName>
        <fullName evidence="1">Uncharacterized protein</fullName>
    </submittedName>
</protein>
<gene>
    <name evidence="1" type="ORF">EJA05_02095</name>
</gene>
<dbReference type="Proteomes" id="UP000268230">
    <property type="component" value="Chromosome"/>
</dbReference>
<proteinExistence type="predicted"/>
<organism evidence="1 2">
    <name type="scientific">Pseudomonas entomophila</name>
    <dbReference type="NCBI Taxonomy" id="312306"/>
    <lineage>
        <taxon>Bacteria</taxon>
        <taxon>Pseudomonadati</taxon>
        <taxon>Pseudomonadota</taxon>
        <taxon>Gammaproteobacteria</taxon>
        <taxon>Pseudomonadales</taxon>
        <taxon>Pseudomonadaceae</taxon>
        <taxon>Pseudomonas</taxon>
    </lineage>
</organism>
<dbReference type="AlphaFoldDB" id="A0A3S8UE59"/>
<dbReference type="KEGG" id="pory:EJA05_02095"/>
<sequence length="68" mass="7724">MTDPERYQLRAIALLSTDEIARAALLAILGETLDEARQHLTESCWGEDLHTDQEIQRRQLAAQFGLET</sequence>